<comment type="caution">
    <text evidence="3">The sequence shown here is derived from an EMBL/GenBank/DDBJ whole genome shotgun (WGS) entry which is preliminary data.</text>
</comment>
<organism evidence="3 4">
    <name type="scientific">Hymenobacter jeongseonensis</name>
    <dbReference type="NCBI Taxonomy" id="2791027"/>
    <lineage>
        <taxon>Bacteria</taxon>
        <taxon>Pseudomonadati</taxon>
        <taxon>Bacteroidota</taxon>
        <taxon>Cytophagia</taxon>
        <taxon>Cytophagales</taxon>
        <taxon>Hymenobacteraceae</taxon>
        <taxon>Hymenobacter</taxon>
    </lineage>
</organism>
<sequence>MASRRAGLGALLLGWLLLGTQLASAQIAHEKPAKVKAANRQALRDAKRTNSPYKDSHLGVSSARLKRGQSNQPEAQVIRRDEEEYDDSEVDYNSVATPPVKSPPFLGIRLKKKPKPVSPTAAKKN</sequence>
<reference evidence="3 4" key="1">
    <citation type="submission" date="2020-11" db="EMBL/GenBank/DDBJ databases">
        <authorList>
            <person name="Kim M.K."/>
        </authorList>
    </citation>
    <scope>NUCLEOTIDE SEQUENCE [LARGE SCALE GENOMIC DNA]</scope>
    <source>
        <strain evidence="3 4">BT683</strain>
    </source>
</reference>
<dbReference type="Proteomes" id="UP000597617">
    <property type="component" value="Unassembled WGS sequence"/>
</dbReference>
<dbReference type="EMBL" id="JADQDQ010000006">
    <property type="protein sequence ID" value="MBF9238401.1"/>
    <property type="molecule type" value="Genomic_DNA"/>
</dbReference>
<name>A0ABS0IJ79_9BACT</name>
<keyword evidence="2" id="KW-0732">Signal</keyword>
<proteinExistence type="predicted"/>
<keyword evidence="4" id="KW-1185">Reference proteome</keyword>
<feature type="chain" id="PRO_5047131463" evidence="2">
    <location>
        <begin position="26"/>
        <end position="125"/>
    </location>
</feature>
<evidence type="ECO:0000256" key="1">
    <source>
        <dbReference type="SAM" id="MobiDB-lite"/>
    </source>
</evidence>
<feature type="region of interest" description="Disordered" evidence="1">
    <location>
        <begin position="29"/>
        <end position="125"/>
    </location>
</feature>
<accession>A0ABS0IJ79</accession>
<evidence type="ECO:0000313" key="4">
    <source>
        <dbReference type="Proteomes" id="UP000597617"/>
    </source>
</evidence>
<evidence type="ECO:0000313" key="3">
    <source>
        <dbReference type="EMBL" id="MBF9238401.1"/>
    </source>
</evidence>
<gene>
    <name evidence="3" type="ORF">I2I05_13430</name>
</gene>
<dbReference type="RefSeq" id="WP_196282785.1">
    <property type="nucleotide sequence ID" value="NZ_JADQDQ010000006.1"/>
</dbReference>
<evidence type="ECO:0000256" key="2">
    <source>
        <dbReference type="SAM" id="SignalP"/>
    </source>
</evidence>
<feature type="signal peptide" evidence="2">
    <location>
        <begin position="1"/>
        <end position="25"/>
    </location>
</feature>
<protein>
    <submittedName>
        <fullName evidence="3">Uncharacterized protein</fullName>
    </submittedName>
</protein>